<dbReference type="InterPro" id="IPR000095">
    <property type="entry name" value="CRIB_dom"/>
</dbReference>
<evidence type="ECO:0000256" key="1">
    <source>
        <dbReference type="SAM" id="MobiDB-lite"/>
    </source>
</evidence>
<protein>
    <recommendedName>
        <fullName evidence="2">CRIB domain-containing protein</fullName>
    </recommendedName>
</protein>
<keyword evidence="4" id="KW-1185">Reference proteome</keyword>
<feature type="compositionally biased region" description="Polar residues" evidence="1">
    <location>
        <begin position="109"/>
        <end position="119"/>
    </location>
</feature>
<sequence>MTQPKEQTVGCLPPLSTWFCCRADDSELRTFKGGKSARGRKRINKLSIGAPKNFQHTGHIGINSVRRGNLDVGSPDGPSKIRSQLAEVAAILRLDDDTEGSKEEHNKLLSMSQTSSSKE</sequence>
<evidence type="ECO:0000313" key="3">
    <source>
        <dbReference type="EMBL" id="RKP04538.1"/>
    </source>
</evidence>
<dbReference type="PROSITE" id="PS50108">
    <property type="entry name" value="CRIB"/>
    <property type="match status" value="1"/>
</dbReference>
<dbReference type="OrthoDB" id="5559822at2759"/>
<reference evidence="4" key="1">
    <citation type="journal article" date="2018" name="Nat. Microbiol.">
        <title>Leveraging single-cell genomics to expand the fungal tree of life.</title>
        <authorList>
            <person name="Ahrendt S.R."/>
            <person name="Quandt C.A."/>
            <person name="Ciobanu D."/>
            <person name="Clum A."/>
            <person name="Salamov A."/>
            <person name="Andreopoulos B."/>
            <person name="Cheng J.F."/>
            <person name="Woyke T."/>
            <person name="Pelin A."/>
            <person name="Henrissat B."/>
            <person name="Reynolds N.K."/>
            <person name="Benny G.L."/>
            <person name="Smith M.E."/>
            <person name="James T.Y."/>
            <person name="Grigoriev I.V."/>
        </authorList>
    </citation>
    <scope>NUCLEOTIDE SEQUENCE [LARGE SCALE GENOMIC DNA]</scope>
    <source>
        <strain evidence="4">RSA 1356</strain>
    </source>
</reference>
<name>A0A4P9XG46_9FUNG</name>
<organism evidence="3 4">
    <name type="scientific">Thamnocephalis sphaerospora</name>
    <dbReference type="NCBI Taxonomy" id="78915"/>
    <lineage>
        <taxon>Eukaryota</taxon>
        <taxon>Fungi</taxon>
        <taxon>Fungi incertae sedis</taxon>
        <taxon>Zoopagomycota</taxon>
        <taxon>Zoopagomycotina</taxon>
        <taxon>Zoopagomycetes</taxon>
        <taxon>Zoopagales</taxon>
        <taxon>Sigmoideomycetaceae</taxon>
        <taxon>Thamnocephalis</taxon>
    </lineage>
</organism>
<feature type="region of interest" description="Disordered" evidence="1">
    <location>
        <begin position="95"/>
        <end position="119"/>
    </location>
</feature>
<feature type="compositionally biased region" description="Basic and acidic residues" evidence="1">
    <location>
        <begin position="95"/>
        <end position="107"/>
    </location>
</feature>
<proteinExistence type="predicted"/>
<accession>A0A4P9XG46</accession>
<gene>
    <name evidence="3" type="ORF">THASP1DRAFT_33687</name>
</gene>
<dbReference type="Pfam" id="PF00786">
    <property type="entry name" value="PBD"/>
    <property type="match status" value="1"/>
</dbReference>
<dbReference type="Gene3D" id="3.90.810.10">
    <property type="entry name" value="CRIB domain"/>
    <property type="match status" value="1"/>
</dbReference>
<dbReference type="Proteomes" id="UP000271241">
    <property type="component" value="Unassembled WGS sequence"/>
</dbReference>
<evidence type="ECO:0000259" key="2">
    <source>
        <dbReference type="PROSITE" id="PS50108"/>
    </source>
</evidence>
<feature type="domain" description="CRIB" evidence="2">
    <location>
        <begin position="48"/>
        <end position="61"/>
    </location>
</feature>
<dbReference type="EMBL" id="KZ993649">
    <property type="protein sequence ID" value="RKP04538.1"/>
    <property type="molecule type" value="Genomic_DNA"/>
</dbReference>
<dbReference type="AlphaFoldDB" id="A0A4P9XG46"/>
<dbReference type="InterPro" id="IPR036936">
    <property type="entry name" value="CRIB_dom_sf"/>
</dbReference>
<evidence type="ECO:0000313" key="4">
    <source>
        <dbReference type="Proteomes" id="UP000271241"/>
    </source>
</evidence>